<feature type="repeat" description="NHL" evidence="2">
    <location>
        <begin position="241"/>
        <end position="284"/>
    </location>
</feature>
<evidence type="ECO:0000313" key="5">
    <source>
        <dbReference type="Proteomes" id="UP000006103"/>
    </source>
</evidence>
<organism evidence="4 5">
    <name type="scientific">Borreliella garinii PBr</name>
    <dbReference type="NCBI Taxonomy" id="498743"/>
    <lineage>
        <taxon>Bacteria</taxon>
        <taxon>Pseudomonadati</taxon>
        <taxon>Spirochaetota</taxon>
        <taxon>Spirochaetia</taxon>
        <taxon>Spirochaetales</taxon>
        <taxon>Borreliaceae</taxon>
        <taxon>Borreliella</taxon>
    </lineage>
</organism>
<dbReference type="Gene3D" id="3.40.50.410">
    <property type="entry name" value="von Willebrand factor, type A domain"/>
    <property type="match status" value="1"/>
</dbReference>
<dbReference type="InterPro" id="IPR011042">
    <property type="entry name" value="6-blade_b-propeller_TolB-like"/>
</dbReference>
<dbReference type="GO" id="GO:0000209">
    <property type="term" value="P:protein polyubiquitination"/>
    <property type="evidence" value="ECO:0007669"/>
    <property type="project" value="TreeGrafter"/>
</dbReference>
<dbReference type="InterPro" id="IPR001258">
    <property type="entry name" value="NHL_repeat"/>
</dbReference>
<proteinExistence type="predicted"/>
<dbReference type="SUPFAM" id="SSF48452">
    <property type="entry name" value="TPR-like"/>
    <property type="match status" value="1"/>
</dbReference>
<comment type="caution">
    <text evidence="4">The sequence shown here is derived from an EMBL/GenBank/DDBJ whole genome shotgun (WGS) entry which is preliminary data.</text>
</comment>
<gene>
    <name evidence="4" type="ORF">BGAPBR_0241</name>
</gene>
<evidence type="ECO:0000313" key="4">
    <source>
        <dbReference type="EMBL" id="EED29046.1"/>
    </source>
</evidence>
<dbReference type="CDD" id="cd05819">
    <property type="entry name" value="NHL"/>
    <property type="match status" value="1"/>
</dbReference>
<keyword evidence="3" id="KW-0472">Membrane</keyword>
<reference evidence="4 5" key="1">
    <citation type="journal article" date="2011" name="J. Bacteriol.">
        <title>Whole-genome sequences of two Borrelia afzelii and two Borrelia garinii Lyme disease agent isolates.</title>
        <authorList>
            <person name="Casjens S.R."/>
            <person name="Mongodin E.F."/>
            <person name="Qiu W.-G."/>
            <person name="Dunn J.J."/>
            <person name="Luft B.J."/>
            <person name="Fraser-Liggett C.M."/>
            <person name="Schutzer S.E."/>
        </authorList>
    </citation>
    <scope>NUCLEOTIDE SEQUENCE [LARGE SCALE GENOMIC DNA]</scope>
    <source>
        <strain evidence="4 5">PBr</strain>
    </source>
</reference>
<evidence type="ECO:0000256" key="2">
    <source>
        <dbReference type="PROSITE-ProRule" id="PRU00504"/>
    </source>
</evidence>
<dbReference type="SUPFAM" id="SSF101898">
    <property type="entry name" value="NHL repeat"/>
    <property type="match status" value="1"/>
</dbReference>
<keyword evidence="3" id="KW-1133">Transmembrane helix</keyword>
<accession>B7XSQ9</accession>
<dbReference type="SUPFAM" id="SSF53300">
    <property type="entry name" value="vWA-like"/>
    <property type="match status" value="1"/>
</dbReference>
<keyword evidence="1" id="KW-0677">Repeat</keyword>
<sequence>MIALIFLYYFWKNYAYNRSLKSKGIMLIFGFIGLFFLNLFSLHAQGIVTNKDAQEEFKWALNSYNNGIYDDALLSFKKILSFDPNNLDYHFWTGNVYYRLGYVEEALMEWRNLKDQGYKVPYLRHLISTIEQRRGIFSNYELNFKKLVKVASLDNSIYKRPHGYQITSLRADKYGGYYAANFVGNEILYFDVNNNVNALVKDGFSYLKSPYDVVEANNLLYVTLYSSDEIGVYDKVLGVKKRSIGKKGTKDGELLAPQYMAIDKRNYIYVSEWGNKRVSKFGLEGDFILHFGYRTSGYKGLLGPTGITYLNENIYVADSLRNTIEVFDTSGNHLYSVFTSIEGIEGLSSDSAGNNVIISSKYGVYKYSIAKKTITKILKTDKVNSKISSSILDANNQMIVSDFNNANVSVYKSDSSLYDSLNVDVRRIVRLGGPKIYVELNVSSKSGLPVVGLKSENFSIANENYYIVNPKVAYNVNASKDINIAVVFDKSSYMKNYDLDQIVGLNALIESSKNKNFSFINATSVPIIDNIESLTSSIKNTSSLGPYSTDTVKTDVSLKLAGSGLMSKSSRRAVVYFSGGVLNHKAFEKYSLDTIVSYYKNNDIRFYLILFGNDPVNSKLEYLVNETGGAIIPFSSYEGVSKVYDLILEQKTGTYLLEYYYPGPQEPNKYFNLSVEANINQQTGRGEFAYFIN</sequence>
<dbReference type="PANTHER" id="PTHR24104">
    <property type="entry name" value="E3 UBIQUITIN-PROTEIN LIGASE NHLRC1-RELATED"/>
    <property type="match status" value="1"/>
</dbReference>
<keyword evidence="3" id="KW-0812">Transmembrane</keyword>
<dbReference type="GO" id="GO:0061630">
    <property type="term" value="F:ubiquitin protein ligase activity"/>
    <property type="evidence" value="ECO:0007669"/>
    <property type="project" value="TreeGrafter"/>
</dbReference>
<dbReference type="GO" id="GO:0043161">
    <property type="term" value="P:proteasome-mediated ubiquitin-dependent protein catabolic process"/>
    <property type="evidence" value="ECO:0007669"/>
    <property type="project" value="TreeGrafter"/>
</dbReference>
<dbReference type="Gene3D" id="2.120.10.30">
    <property type="entry name" value="TolB, C-terminal domain"/>
    <property type="match status" value="1"/>
</dbReference>
<dbReference type="EMBL" id="ABJV02000002">
    <property type="protein sequence ID" value="EED29046.1"/>
    <property type="molecule type" value="Genomic_DNA"/>
</dbReference>
<protein>
    <submittedName>
        <fullName evidence="4">Tetratricopeptide repeat domain protein</fullName>
    </submittedName>
</protein>
<dbReference type="PROSITE" id="PS51125">
    <property type="entry name" value="NHL"/>
    <property type="match status" value="1"/>
</dbReference>
<keyword evidence="5" id="KW-1185">Reference proteome</keyword>
<name>B7XSQ9_BORGR</name>
<dbReference type="Proteomes" id="UP000006103">
    <property type="component" value="Unassembled WGS sequence"/>
</dbReference>
<evidence type="ECO:0000256" key="3">
    <source>
        <dbReference type="SAM" id="Phobius"/>
    </source>
</evidence>
<dbReference type="PANTHER" id="PTHR24104:SF48">
    <property type="entry name" value="PROTEIN WECH"/>
    <property type="match status" value="1"/>
</dbReference>
<dbReference type="InterPro" id="IPR036465">
    <property type="entry name" value="vWFA_dom_sf"/>
</dbReference>
<dbReference type="InterPro" id="IPR050952">
    <property type="entry name" value="TRIM-NHL_E3_ligases"/>
</dbReference>
<feature type="transmembrane region" description="Helical" evidence="3">
    <location>
        <begin position="24"/>
        <end position="44"/>
    </location>
</feature>
<dbReference type="InterPro" id="IPR011990">
    <property type="entry name" value="TPR-like_helical_dom_sf"/>
</dbReference>
<dbReference type="Gene3D" id="1.25.40.10">
    <property type="entry name" value="Tetratricopeptide repeat domain"/>
    <property type="match status" value="1"/>
</dbReference>
<dbReference type="STRING" id="29519.BLA33_03115"/>
<dbReference type="AlphaFoldDB" id="B7XSQ9"/>
<evidence type="ECO:0000256" key="1">
    <source>
        <dbReference type="ARBA" id="ARBA00022737"/>
    </source>
</evidence>